<dbReference type="SMART" id="SM00367">
    <property type="entry name" value="LRR_CC"/>
    <property type="match status" value="4"/>
</dbReference>
<dbReference type="OMA" id="LAHFAHN"/>
<dbReference type="InterPro" id="IPR050648">
    <property type="entry name" value="F-box_LRR-repeat"/>
</dbReference>
<evidence type="ECO:0000259" key="2">
    <source>
        <dbReference type="Pfam" id="PF12937"/>
    </source>
</evidence>
<dbReference type="InterPro" id="IPR001810">
    <property type="entry name" value="F-box_dom"/>
</dbReference>
<dbReference type="SUPFAM" id="SSF52047">
    <property type="entry name" value="RNI-like"/>
    <property type="match status" value="1"/>
</dbReference>
<dbReference type="EMBL" id="MCGN01000001">
    <property type="protein sequence ID" value="ORZ03488.1"/>
    <property type="molecule type" value="Genomic_DNA"/>
</dbReference>
<dbReference type="STRING" id="13706.A0A1X2HWM0"/>
<dbReference type="Proteomes" id="UP000242180">
    <property type="component" value="Unassembled WGS sequence"/>
</dbReference>
<keyword evidence="4" id="KW-1185">Reference proteome</keyword>
<sequence>MTSDASLGGASAEEGAATTTTAATETTTICTPGLKVAKPYERLSRACLSHIFGYLSRSDQVHAALTCRAWNNVALALVWANFKFLRDREFERVFAIMSRRNASKPYGHFVKALELVHTDKEFNVTPHIILLVTSLCPNLETISITFHHTRPVAPPAPPMAIQNRPVLPPIKRPGEPQARPPHPAQPISPATASPRPLARPLAQPIAALPQQQQQAPRQLHPYQQQQQPSPHAPPQQQQTQQSTRPFNHSLPLAHFAHNCHRLRTIHLTSYSPRTDDSVYEMAKYLRSGTLETVIFTGCATLQGSTLCKLAITNPQLKRLEIMGNTPVSDSSLATIADRCGSHLESLSIGNAHHITDASMKHVARRCKNLRQLCILNNADATRLSETALIDVVRHCRHLQVLSLSNARALSEKFMQEVVDRVEHDLALIENEAQLPSNAGLQRVCLGGVRRDVIQGQSLRQLIHLSASANGEYDDLDNDEDADGDSQGNRSDPLTPSDPLSHLMGNAVHMPKMTVIRASTIWWQRRRAGAAIVH</sequence>
<gene>
    <name evidence="3" type="ORF">BCR43DRAFT_483463</name>
</gene>
<dbReference type="Gene3D" id="1.20.1280.50">
    <property type="match status" value="1"/>
</dbReference>
<dbReference type="Pfam" id="PF12937">
    <property type="entry name" value="F-box-like"/>
    <property type="match status" value="1"/>
</dbReference>
<dbReference type="PANTHER" id="PTHR13382:SF67">
    <property type="entry name" value="SCF E3 UBIQUITIN LIGASE COMPLEX F-BOX PROTEIN POF2"/>
    <property type="match status" value="1"/>
</dbReference>
<dbReference type="InterPro" id="IPR006553">
    <property type="entry name" value="Leu-rich_rpt_Cys-con_subtyp"/>
</dbReference>
<dbReference type="Gene3D" id="3.80.10.10">
    <property type="entry name" value="Ribonuclease Inhibitor"/>
    <property type="match status" value="1"/>
</dbReference>
<dbReference type="PANTHER" id="PTHR13382">
    <property type="entry name" value="MITOCHONDRIAL ATP SYNTHASE COUPLING FACTOR B"/>
    <property type="match status" value="1"/>
</dbReference>
<dbReference type="GO" id="GO:0005737">
    <property type="term" value="C:cytoplasm"/>
    <property type="evidence" value="ECO:0007669"/>
    <property type="project" value="TreeGrafter"/>
</dbReference>
<dbReference type="InterPro" id="IPR036047">
    <property type="entry name" value="F-box-like_dom_sf"/>
</dbReference>
<dbReference type="InterPro" id="IPR032675">
    <property type="entry name" value="LRR_dom_sf"/>
</dbReference>
<dbReference type="SUPFAM" id="SSF81383">
    <property type="entry name" value="F-box domain"/>
    <property type="match status" value="1"/>
</dbReference>
<dbReference type="OrthoDB" id="550575at2759"/>
<feature type="domain" description="F-box" evidence="2">
    <location>
        <begin position="48"/>
        <end position="81"/>
    </location>
</feature>
<feature type="region of interest" description="Disordered" evidence="1">
    <location>
        <begin position="1"/>
        <end position="22"/>
    </location>
</feature>
<name>A0A1X2HWM0_SYNRA</name>
<feature type="region of interest" description="Disordered" evidence="1">
    <location>
        <begin position="470"/>
        <end position="503"/>
    </location>
</feature>
<reference evidence="3 4" key="1">
    <citation type="submission" date="2016-07" db="EMBL/GenBank/DDBJ databases">
        <title>Pervasive Adenine N6-methylation of Active Genes in Fungi.</title>
        <authorList>
            <consortium name="DOE Joint Genome Institute"/>
            <person name="Mondo S.J."/>
            <person name="Dannebaum R.O."/>
            <person name="Kuo R.C."/>
            <person name="Labutti K."/>
            <person name="Haridas S."/>
            <person name="Kuo A."/>
            <person name="Salamov A."/>
            <person name="Ahrendt S.R."/>
            <person name="Lipzen A."/>
            <person name="Sullivan W."/>
            <person name="Andreopoulos W.B."/>
            <person name="Clum A."/>
            <person name="Lindquist E."/>
            <person name="Daum C."/>
            <person name="Ramamoorthy G.K."/>
            <person name="Gryganskyi A."/>
            <person name="Culley D."/>
            <person name="Magnuson J.K."/>
            <person name="James T.Y."/>
            <person name="O'Malley M.A."/>
            <person name="Stajich J.E."/>
            <person name="Spatafora J.W."/>
            <person name="Visel A."/>
            <person name="Grigoriev I.V."/>
        </authorList>
    </citation>
    <scope>NUCLEOTIDE SEQUENCE [LARGE SCALE GENOMIC DNA]</scope>
    <source>
        <strain evidence="3 4">NRRL 2496</strain>
    </source>
</reference>
<protein>
    <recommendedName>
        <fullName evidence="2">F-box domain-containing protein</fullName>
    </recommendedName>
</protein>
<proteinExistence type="predicted"/>
<feature type="compositionally biased region" description="Low complexity" evidence="1">
    <location>
        <begin position="8"/>
        <end position="22"/>
    </location>
</feature>
<accession>A0A1X2HWM0</accession>
<dbReference type="InParanoid" id="A0A1X2HWM0"/>
<organism evidence="3 4">
    <name type="scientific">Syncephalastrum racemosum</name>
    <name type="common">Filamentous fungus</name>
    <dbReference type="NCBI Taxonomy" id="13706"/>
    <lineage>
        <taxon>Eukaryota</taxon>
        <taxon>Fungi</taxon>
        <taxon>Fungi incertae sedis</taxon>
        <taxon>Mucoromycota</taxon>
        <taxon>Mucoromycotina</taxon>
        <taxon>Mucoromycetes</taxon>
        <taxon>Mucorales</taxon>
        <taxon>Syncephalastraceae</taxon>
        <taxon>Syncephalastrum</taxon>
    </lineage>
</organism>
<feature type="region of interest" description="Disordered" evidence="1">
    <location>
        <begin position="155"/>
        <end position="196"/>
    </location>
</feature>
<feature type="region of interest" description="Disordered" evidence="1">
    <location>
        <begin position="208"/>
        <end position="244"/>
    </location>
</feature>
<evidence type="ECO:0000313" key="3">
    <source>
        <dbReference type="EMBL" id="ORZ03488.1"/>
    </source>
</evidence>
<feature type="compositionally biased region" description="Acidic residues" evidence="1">
    <location>
        <begin position="471"/>
        <end position="483"/>
    </location>
</feature>
<dbReference type="AlphaFoldDB" id="A0A1X2HWM0"/>
<evidence type="ECO:0000313" key="4">
    <source>
        <dbReference type="Proteomes" id="UP000242180"/>
    </source>
</evidence>
<comment type="caution">
    <text evidence="3">The sequence shown here is derived from an EMBL/GenBank/DDBJ whole genome shotgun (WGS) entry which is preliminary data.</text>
</comment>
<evidence type="ECO:0000256" key="1">
    <source>
        <dbReference type="SAM" id="MobiDB-lite"/>
    </source>
</evidence>